<reference evidence="7 8" key="1">
    <citation type="submission" date="2016-11" db="EMBL/GenBank/DDBJ databases">
        <authorList>
            <person name="Jaros S."/>
            <person name="Januszkiewicz K."/>
            <person name="Wedrychowicz H."/>
        </authorList>
    </citation>
    <scope>NUCLEOTIDE SEQUENCE [LARGE SCALE GENOMIC DNA]</scope>
    <source>
        <strain evidence="7 8">DSM 26897</strain>
    </source>
</reference>
<dbReference type="InterPro" id="IPR011990">
    <property type="entry name" value="TPR-like_helical_dom_sf"/>
</dbReference>
<dbReference type="PANTHER" id="PTHR46630">
    <property type="entry name" value="TETRATRICOPEPTIDE REPEAT PROTEIN 29"/>
    <property type="match status" value="1"/>
</dbReference>
<accession>A0A1M4Z8G8</accession>
<comment type="subcellular location">
    <subcellularLocation>
        <location evidence="1">Cytoplasm</location>
    </subcellularLocation>
</comment>
<keyword evidence="6" id="KW-0472">Membrane</keyword>
<keyword evidence="8" id="KW-1185">Reference proteome</keyword>
<evidence type="ECO:0000256" key="3">
    <source>
        <dbReference type="ARBA" id="ARBA00022737"/>
    </source>
</evidence>
<feature type="transmembrane region" description="Helical" evidence="6">
    <location>
        <begin position="427"/>
        <end position="448"/>
    </location>
</feature>
<evidence type="ECO:0000256" key="6">
    <source>
        <dbReference type="SAM" id="Phobius"/>
    </source>
</evidence>
<dbReference type="InterPro" id="IPR051476">
    <property type="entry name" value="Bac_ResReg_Asp_Phosphatase"/>
</dbReference>
<keyword evidence="6" id="KW-1133">Transmembrane helix</keyword>
<dbReference type="EMBL" id="FQUO01000005">
    <property type="protein sequence ID" value="SHF14248.1"/>
    <property type="molecule type" value="Genomic_DNA"/>
</dbReference>
<organism evidence="7 8">
    <name type="scientific">Cnuella takakiae</name>
    <dbReference type="NCBI Taxonomy" id="1302690"/>
    <lineage>
        <taxon>Bacteria</taxon>
        <taxon>Pseudomonadati</taxon>
        <taxon>Bacteroidota</taxon>
        <taxon>Chitinophagia</taxon>
        <taxon>Chitinophagales</taxon>
        <taxon>Chitinophagaceae</taxon>
        <taxon>Cnuella</taxon>
    </lineage>
</organism>
<dbReference type="GO" id="GO:0005737">
    <property type="term" value="C:cytoplasm"/>
    <property type="evidence" value="ECO:0007669"/>
    <property type="project" value="UniProtKB-SubCell"/>
</dbReference>
<dbReference type="STRING" id="1302690.BUE76_22210"/>
<sequence length="523" mass="59344">MWRLLCGGGKKTSEDNEKVPLSCYALLSMLKILYSVFQPTAMRKIWLPLFLFYIVPTVSAQKNVADSFLRVLRAHKTDSQQTKTVLTWLEKKNGGLLGSSSYYPNQIMQIGQQYGNKDVQAMGHALVGYYHGTQNNPSYALEHYLKALALGEQRNDKQIMLRLYHFVSLHGEPRKSIEYQQRVIALSKQTGEMNWEAMANQQIGNTYLNKLQQYDSALVYLQRAYEKTQQLASTGKLTFANDVFVPISLGYTFMKLNNPTLALAYFRVALQPATERNVSLDRVYEGLATFFKETNHPDSAFYYAKKLYQLSEIPSANYSTTRKATASSLLYQIYKERGNTDSALKYHEVYKTASDSVNSTAQAQRVESLLSQEKERQAKLALTKHEEEEARKHNLQYAAIAFGVVMLLIGFLVLSHSVLANQKTIRFLGVVSLLIVFEFLNLLLHPWLGAITHHSPVLMLLAMVCVAALLVPLHHKLEHWITHKMVEKNNRIRLAAAKRTIQQLEGGTETVVVNTEAGTEQKH</sequence>
<dbReference type="PANTHER" id="PTHR46630:SF1">
    <property type="entry name" value="TETRATRICOPEPTIDE REPEAT PROTEIN 29"/>
    <property type="match status" value="1"/>
</dbReference>
<keyword evidence="6" id="KW-0812">Transmembrane</keyword>
<evidence type="ECO:0000256" key="4">
    <source>
        <dbReference type="ARBA" id="ARBA00022803"/>
    </source>
</evidence>
<feature type="transmembrane region" description="Helical" evidence="6">
    <location>
        <begin position="454"/>
        <end position="473"/>
    </location>
</feature>
<gene>
    <name evidence="7" type="ORF">SAMN05444008_105126</name>
</gene>
<dbReference type="RefSeq" id="WP_143157250.1">
    <property type="nucleotide sequence ID" value="NZ_FQUO01000005.1"/>
</dbReference>
<keyword evidence="3" id="KW-0677">Repeat</keyword>
<evidence type="ECO:0000313" key="7">
    <source>
        <dbReference type="EMBL" id="SHF14248.1"/>
    </source>
</evidence>
<evidence type="ECO:0000313" key="8">
    <source>
        <dbReference type="Proteomes" id="UP000184368"/>
    </source>
</evidence>
<dbReference type="AlphaFoldDB" id="A0A1M4Z8G8"/>
<keyword evidence="4" id="KW-0802">TPR repeat</keyword>
<evidence type="ECO:0000256" key="1">
    <source>
        <dbReference type="ARBA" id="ARBA00004496"/>
    </source>
</evidence>
<evidence type="ECO:0000256" key="2">
    <source>
        <dbReference type="ARBA" id="ARBA00022490"/>
    </source>
</evidence>
<comment type="similarity">
    <text evidence="5">Belongs to the Rap family.</text>
</comment>
<dbReference type="Proteomes" id="UP000184368">
    <property type="component" value="Unassembled WGS sequence"/>
</dbReference>
<dbReference type="OrthoDB" id="9806995at2"/>
<proteinExistence type="inferred from homology"/>
<feature type="transmembrane region" description="Helical" evidence="6">
    <location>
        <begin position="395"/>
        <end position="415"/>
    </location>
</feature>
<protein>
    <submittedName>
        <fullName evidence="7">Tfp pilus assembly protein PilF</fullName>
    </submittedName>
</protein>
<name>A0A1M4Z8G8_9BACT</name>
<evidence type="ECO:0000256" key="5">
    <source>
        <dbReference type="ARBA" id="ARBA00038253"/>
    </source>
</evidence>
<dbReference type="SUPFAM" id="SSF81901">
    <property type="entry name" value="HCP-like"/>
    <property type="match status" value="1"/>
</dbReference>
<keyword evidence="2" id="KW-0963">Cytoplasm</keyword>
<dbReference type="Gene3D" id="1.25.40.10">
    <property type="entry name" value="Tetratricopeptide repeat domain"/>
    <property type="match status" value="2"/>
</dbReference>